<keyword evidence="4" id="KW-1185">Reference proteome</keyword>
<comment type="caution">
    <text evidence="2">The sequence shown here is derived from an EMBL/GenBank/DDBJ whole genome shotgun (WGS) entry which is preliminary data.</text>
</comment>
<feature type="signal peptide" evidence="1">
    <location>
        <begin position="1"/>
        <end position="27"/>
    </location>
</feature>
<accession>A0A7K1V5B8</accession>
<protein>
    <submittedName>
        <fullName evidence="2">Uncharacterized protein</fullName>
    </submittedName>
</protein>
<evidence type="ECO:0000256" key="1">
    <source>
        <dbReference type="SAM" id="SignalP"/>
    </source>
</evidence>
<dbReference type="EMBL" id="WRPP01000007">
    <property type="protein sequence ID" value="MVU81649.1"/>
    <property type="molecule type" value="Genomic_DNA"/>
</dbReference>
<sequence>MTKKFLAAALLAAASTATVLGAGSASADDVHQIYFAYNTDNGYVNGHLQGFSHDTYQVDARGGQVMIVEASPNWSDAVVTISGPTGTLSYDRQWSRVVLPCNGSYQLRVSSPSHQTIDYGMSVKID</sequence>
<organism evidence="2 4">
    <name type="scientific">Nocardia terrae</name>
    <dbReference type="NCBI Taxonomy" id="2675851"/>
    <lineage>
        <taxon>Bacteria</taxon>
        <taxon>Bacillati</taxon>
        <taxon>Actinomycetota</taxon>
        <taxon>Actinomycetes</taxon>
        <taxon>Mycobacteriales</taxon>
        <taxon>Nocardiaceae</taxon>
        <taxon>Nocardia</taxon>
    </lineage>
</organism>
<evidence type="ECO:0000313" key="3">
    <source>
        <dbReference type="EMBL" id="MVU81653.1"/>
    </source>
</evidence>
<proteinExistence type="predicted"/>
<dbReference type="AlphaFoldDB" id="A0A7K1V5B8"/>
<name>A0A7K1V5B8_9NOCA</name>
<dbReference type="RefSeq" id="WP_157391288.1">
    <property type="nucleotide sequence ID" value="NZ_WRPP01000007.1"/>
</dbReference>
<evidence type="ECO:0000313" key="2">
    <source>
        <dbReference type="EMBL" id="MVU81649.1"/>
    </source>
</evidence>
<feature type="chain" id="PRO_5044658970" evidence="1">
    <location>
        <begin position="28"/>
        <end position="126"/>
    </location>
</feature>
<keyword evidence="1" id="KW-0732">Signal</keyword>
<evidence type="ECO:0000313" key="4">
    <source>
        <dbReference type="Proteomes" id="UP000466794"/>
    </source>
</evidence>
<gene>
    <name evidence="2" type="ORF">GPX89_30975</name>
    <name evidence="3" type="ORF">GPX89_30995</name>
</gene>
<dbReference type="Gene3D" id="2.60.120.380">
    <property type="match status" value="1"/>
</dbReference>
<dbReference type="EMBL" id="WRPP01000007">
    <property type="protein sequence ID" value="MVU81653.1"/>
    <property type="molecule type" value="Genomic_DNA"/>
</dbReference>
<dbReference type="Proteomes" id="UP000466794">
    <property type="component" value="Unassembled WGS sequence"/>
</dbReference>
<reference evidence="2 4" key="1">
    <citation type="submission" date="2019-12" db="EMBL/GenBank/DDBJ databases">
        <title>Nocardia sp. nov. ET3-3 isolated from soil.</title>
        <authorList>
            <person name="Kanchanasin P."/>
            <person name="Tanasupawat S."/>
            <person name="Yuki M."/>
            <person name="Kudo T."/>
        </authorList>
    </citation>
    <scope>NUCLEOTIDE SEQUENCE [LARGE SCALE GENOMIC DNA]</scope>
    <source>
        <strain evidence="2 4">ET3-3</strain>
    </source>
</reference>